<dbReference type="PANTHER" id="PTHR12631:SF10">
    <property type="entry name" value="BETA-XYLOSIDASE-LIKE PROTEIN-RELATED"/>
    <property type="match status" value="1"/>
</dbReference>
<proteinExistence type="inferred from homology"/>
<gene>
    <name evidence="7" type="ORF">MAIC_09980</name>
</gene>
<accession>A0AAD1MB58</accession>
<evidence type="ECO:0000256" key="5">
    <source>
        <dbReference type="SAM" id="SignalP"/>
    </source>
</evidence>
<dbReference type="AlphaFoldDB" id="A0AAD1MB58"/>
<name>A0AAD1MB58_9MYCO</name>
<feature type="compositionally biased region" description="Low complexity" evidence="4">
    <location>
        <begin position="441"/>
        <end position="451"/>
    </location>
</feature>
<dbReference type="GO" id="GO:0000272">
    <property type="term" value="P:polysaccharide catabolic process"/>
    <property type="evidence" value="ECO:0007669"/>
    <property type="project" value="InterPro"/>
</dbReference>
<feature type="domain" description="Glycoside hydrolase family 5" evidence="6">
    <location>
        <begin position="75"/>
        <end position="300"/>
    </location>
</feature>
<evidence type="ECO:0000313" key="7">
    <source>
        <dbReference type="EMBL" id="BBX06195.1"/>
    </source>
</evidence>
<evidence type="ECO:0000256" key="3">
    <source>
        <dbReference type="RuleBase" id="RU361153"/>
    </source>
</evidence>
<evidence type="ECO:0000256" key="1">
    <source>
        <dbReference type="ARBA" id="ARBA00022801"/>
    </source>
</evidence>
<sequence>MLRMPDQSCRFTAAKRAATMVTAAALLAATLTPAPTATGRSLSHGPIHLPVVLMAAIDESPTTLGIADSNLYTLSEADLNKTLDELQSLGVTDVRIAVPWIFVQPNSSQNYDWSKLDMVVNAIADRDMGVLGVISATPAWAGFPLNGHPNPATYAAFASAVATRYQGKISAYEVWNEPNGVTFWSPVSAKAYTDLLKAAYPAIKAADPNATVIGGVLGAVGNIPGVSTSAVKFVTQMYADGAHGFFDALSFHPYHYVTPFSKGTMPGEPIEQVAAIRALMAANGDAELKLWATEYGLPTSVVSQAQQAAYIHDFVVAWQQVTGAGPMFIYTTRDTATGAFDDEANFGIFTTKWTPKLAAQTIKALIADLADGTAEPFDVTPYMPANPFLQGVQVFIRQLINQALVVPKFIVQLVSSAINAVVKSIAGALGIPTAGRAAAARSSSSSAQTAAIPNPRRAVATSKRQPATATPSPTGASAPSAQRRTKPAQQRAERAASAGATGHGSTGHSAR</sequence>
<dbReference type="Proteomes" id="UP000467327">
    <property type="component" value="Chromosome"/>
</dbReference>
<reference evidence="7 8" key="1">
    <citation type="journal article" date="2019" name="Emerg. Microbes Infect.">
        <title>Comprehensive subspecies identification of 175 nontuberculous mycobacteria species based on 7547 genomic profiles.</title>
        <authorList>
            <person name="Matsumoto Y."/>
            <person name="Kinjo T."/>
            <person name="Motooka D."/>
            <person name="Nabeya D."/>
            <person name="Jung N."/>
            <person name="Uechi K."/>
            <person name="Horii T."/>
            <person name="Iida T."/>
            <person name="Fujita J."/>
            <person name="Nakamura S."/>
        </authorList>
    </citation>
    <scope>NUCLEOTIDE SEQUENCE [LARGE SCALE GENOMIC DNA]</scope>
    <source>
        <strain evidence="7 8">JCM 6376</strain>
    </source>
</reference>
<feature type="signal peptide" evidence="5">
    <location>
        <begin position="1"/>
        <end position="28"/>
    </location>
</feature>
<dbReference type="InterPro" id="IPR001547">
    <property type="entry name" value="Glyco_hydro_5"/>
</dbReference>
<dbReference type="SUPFAM" id="SSF51445">
    <property type="entry name" value="(Trans)glycosidases"/>
    <property type="match status" value="1"/>
</dbReference>
<dbReference type="KEGG" id="maic:MAIC_09980"/>
<evidence type="ECO:0000313" key="8">
    <source>
        <dbReference type="Proteomes" id="UP000467327"/>
    </source>
</evidence>
<comment type="similarity">
    <text evidence="3">Belongs to the glycosyl hydrolase 5 (cellulase A) family.</text>
</comment>
<feature type="compositionally biased region" description="Low complexity" evidence="4">
    <location>
        <begin position="466"/>
        <end position="481"/>
    </location>
</feature>
<dbReference type="Gene3D" id="3.20.20.80">
    <property type="entry name" value="Glycosidases"/>
    <property type="match status" value="1"/>
</dbReference>
<evidence type="ECO:0000256" key="4">
    <source>
        <dbReference type="SAM" id="MobiDB-lite"/>
    </source>
</evidence>
<keyword evidence="2 3" id="KW-0326">Glycosidase</keyword>
<evidence type="ECO:0000259" key="6">
    <source>
        <dbReference type="Pfam" id="PF00150"/>
    </source>
</evidence>
<dbReference type="PANTHER" id="PTHR12631">
    <property type="entry name" value="ALPHA-L-IDURONIDASE"/>
    <property type="match status" value="1"/>
</dbReference>
<feature type="region of interest" description="Disordered" evidence="4">
    <location>
        <begin position="441"/>
        <end position="511"/>
    </location>
</feature>
<evidence type="ECO:0000256" key="2">
    <source>
        <dbReference type="ARBA" id="ARBA00023295"/>
    </source>
</evidence>
<keyword evidence="8" id="KW-1185">Reference proteome</keyword>
<protein>
    <recommendedName>
        <fullName evidence="6">Glycoside hydrolase family 5 domain-containing protein</fullName>
    </recommendedName>
</protein>
<dbReference type="InterPro" id="IPR051923">
    <property type="entry name" value="Glycosyl_Hydrolase_39"/>
</dbReference>
<organism evidence="7 8">
    <name type="scientific">Mycolicibacterium aichiense</name>
    <dbReference type="NCBI Taxonomy" id="1799"/>
    <lineage>
        <taxon>Bacteria</taxon>
        <taxon>Bacillati</taxon>
        <taxon>Actinomycetota</taxon>
        <taxon>Actinomycetes</taxon>
        <taxon>Mycobacteriales</taxon>
        <taxon>Mycobacteriaceae</taxon>
        <taxon>Mycolicibacterium</taxon>
    </lineage>
</organism>
<feature type="chain" id="PRO_5042151255" description="Glycoside hydrolase family 5 domain-containing protein" evidence="5">
    <location>
        <begin position="29"/>
        <end position="511"/>
    </location>
</feature>
<dbReference type="Pfam" id="PF00150">
    <property type="entry name" value="Cellulase"/>
    <property type="match status" value="1"/>
</dbReference>
<dbReference type="EMBL" id="AP022561">
    <property type="protein sequence ID" value="BBX06195.1"/>
    <property type="molecule type" value="Genomic_DNA"/>
</dbReference>
<dbReference type="InterPro" id="IPR017853">
    <property type="entry name" value="GH"/>
</dbReference>
<keyword evidence="1 3" id="KW-0378">Hydrolase</keyword>
<dbReference type="GO" id="GO:0004553">
    <property type="term" value="F:hydrolase activity, hydrolyzing O-glycosyl compounds"/>
    <property type="evidence" value="ECO:0007669"/>
    <property type="project" value="InterPro"/>
</dbReference>
<keyword evidence="5" id="KW-0732">Signal</keyword>